<feature type="domain" description="HTH cro/C1-type" evidence="1">
    <location>
        <begin position="9"/>
        <end position="64"/>
    </location>
</feature>
<dbReference type="RefSeq" id="WP_078395085.1">
    <property type="nucleotide sequence ID" value="NZ_CP016374.1"/>
</dbReference>
<dbReference type="AlphaFoldDB" id="A0AAU8UQ32"/>
<proteinExistence type="predicted"/>
<gene>
    <name evidence="2" type="ORF">BBD32_02535</name>
</gene>
<dbReference type="Gene3D" id="1.10.260.40">
    <property type="entry name" value="lambda repressor-like DNA-binding domains"/>
    <property type="match status" value="1"/>
</dbReference>
<reference evidence="2 3" key="1">
    <citation type="submission" date="2016-07" db="EMBL/GenBank/DDBJ databases">
        <title>Revisiting the taxonomy of the Elizabethkingia Genus using Whole-Genome Sequencing, Optical Mapping, and MALDI-TOF, along with proposal of three novel Elizabethkingia species: Elizabethkingia bruuniana sp. nov., Elizabethkingia ursingii sp. nov., and Elizabethkingia occulta sp. nov.</title>
        <authorList>
            <person name="Nicholson A.C."/>
        </authorList>
    </citation>
    <scope>NUCLEOTIDE SEQUENCE [LARGE SCALE GENOMIC DNA]</scope>
    <source>
        <strain evidence="2 3">F3201</strain>
    </source>
</reference>
<evidence type="ECO:0000313" key="3">
    <source>
        <dbReference type="Proteomes" id="UP000190848"/>
    </source>
</evidence>
<accession>A0AAU8UQ32</accession>
<evidence type="ECO:0000313" key="2">
    <source>
        <dbReference type="EMBL" id="AQX00418.1"/>
    </source>
</evidence>
<name>A0AAU8UQ32_9FLAO</name>
<dbReference type="CDD" id="cd00093">
    <property type="entry name" value="HTH_XRE"/>
    <property type="match status" value="1"/>
</dbReference>
<dbReference type="GO" id="GO:0003677">
    <property type="term" value="F:DNA binding"/>
    <property type="evidence" value="ECO:0007669"/>
    <property type="project" value="InterPro"/>
</dbReference>
<dbReference type="Proteomes" id="UP000190848">
    <property type="component" value="Chromosome"/>
</dbReference>
<dbReference type="SMART" id="SM00530">
    <property type="entry name" value="HTH_XRE"/>
    <property type="match status" value="1"/>
</dbReference>
<dbReference type="SUPFAM" id="SSF47413">
    <property type="entry name" value="lambda repressor-like DNA-binding domains"/>
    <property type="match status" value="1"/>
</dbReference>
<dbReference type="Pfam" id="PF01381">
    <property type="entry name" value="HTH_3"/>
    <property type="match status" value="1"/>
</dbReference>
<organism evidence="2 3">
    <name type="scientific">Elizabethkingia anophelis</name>
    <dbReference type="NCBI Taxonomy" id="1117645"/>
    <lineage>
        <taxon>Bacteria</taxon>
        <taxon>Pseudomonadati</taxon>
        <taxon>Bacteroidota</taxon>
        <taxon>Flavobacteriia</taxon>
        <taxon>Flavobacteriales</taxon>
        <taxon>Weeksellaceae</taxon>
        <taxon>Elizabethkingia</taxon>
    </lineage>
</organism>
<dbReference type="PROSITE" id="PS50943">
    <property type="entry name" value="HTH_CROC1"/>
    <property type="match status" value="1"/>
</dbReference>
<dbReference type="EMBL" id="CP016374">
    <property type="protein sequence ID" value="AQX00418.1"/>
    <property type="molecule type" value="Genomic_DNA"/>
</dbReference>
<dbReference type="InterPro" id="IPR001387">
    <property type="entry name" value="Cro/C1-type_HTH"/>
</dbReference>
<protein>
    <recommendedName>
        <fullName evidence="1">HTH cro/C1-type domain-containing protein</fullName>
    </recommendedName>
</protein>
<evidence type="ECO:0000259" key="1">
    <source>
        <dbReference type="PROSITE" id="PS50943"/>
    </source>
</evidence>
<dbReference type="InterPro" id="IPR010982">
    <property type="entry name" value="Lambda_DNA-bd_dom_sf"/>
</dbReference>
<sequence length="150" mass="17380">MKETVNDRIKKFYESQNITQNDFAESIDSSQQYISAIVNNKRSAGPGFLLSIVEKYPQLNMHWLMRGEGAMLLPTKDQVNYIAKTINAYDMGHMSPYEYDVITYDNLDQGAQQNYINEKAIEGWELVTASYMVDTDGTKCFRFFFRRKLG</sequence>